<gene>
    <name evidence="2" type="ORF">ANE_LOCUS25203</name>
</gene>
<sequence length="187" mass="21688">MRTKESARYRGLPELRHSTVAGPLLVPPSPPHGSVSVKRRRAPDLSPPPMKRARTRGQLKALAEETNRCNAAVPSVSAKSIDLTGAESVPESKKSTRLPLRLEFRWQRGVNRHHLQPRRQSLRLLHRSLIHRRLQHLRPNRHILSKSHRLRMSHRRRRVCMTLNLLPIHYQRNGIGNFHLRIHLMSP</sequence>
<evidence type="ECO:0000313" key="3">
    <source>
        <dbReference type="Proteomes" id="UP000489600"/>
    </source>
</evidence>
<dbReference type="AlphaFoldDB" id="A0A565CM78"/>
<evidence type="ECO:0000313" key="2">
    <source>
        <dbReference type="EMBL" id="VVB14759.1"/>
    </source>
</evidence>
<name>A0A565CM78_9BRAS</name>
<feature type="compositionally biased region" description="Basic and acidic residues" evidence="1">
    <location>
        <begin position="1"/>
        <end position="17"/>
    </location>
</feature>
<dbReference type="Proteomes" id="UP000489600">
    <property type="component" value="Unassembled WGS sequence"/>
</dbReference>
<reference evidence="2" key="1">
    <citation type="submission" date="2019-07" db="EMBL/GenBank/DDBJ databases">
        <authorList>
            <person name="Dittberner H."/>
        </authorList>
    </citation>
    <scope>NUCLEOTIDE SEQUENCE [LARGE SCALE GENOMIC DNA]</scope>
</reference>
<dbReference type="EMBL" id="CABITT030000008">
    <property type="protein sequence ID" value="VVB14759.1"/>
    <property type="molecule type" value="Genomic_DNA"/>
</dbReference>
<comment type="caution">
    <text evidence="2">The sequence shown here is derived from an EMBL/GenBank/DDBJ whole genome shotgun (WGS) entry which is preliminary data.</text>
</comment>
<feature type="region of interest" description="Disordered" evidence="1">
    <location>
        <begin position="1"/>
        <end position="55"/>
    </location>
</feature>
<protein>
    <submittedName>
        <fullName evidence="2">Uncharacterized protein</fullName>
    </submittedName>
</protein>
<keyword evidence="3" id="KW-1185">Reference proteome</keyword>
<proteinExistence type="predicted"/>
<evidence type="ECO:0000256" key="1">
    <source>
        <dbReference type="SAM" id="MobiDB-lite"/>
    </source>
</evidence>
<accession>A0A565CM78</accession>
<organism evidence="2 3">
    <name type="scientific">Arabis nemorensis</name>
    <dbReference type="NCBI Taxonomy" id="586526"/>
    <lineage>
        <taxon>Eukaryota</taxon>
        <taxon>Viridiplantae</taxon>
        <taxon>Streptophyta</taxon>
        <taxon>Embryophyta</taxon>
        <taxon>Tracheophyta</taxon>
        <taxon>Spermatophyta</taxon>
        <taxon>Magnoliopsida</taxon>
        <taxon>eudicotyledons</taxon>
        <taxon>Gunneridae</taxon>
        <taxon>Pentapetalae</taxon>
        <taxon>rosids</taxon>
        <taxon>malvids</taxon>
        <taxon>Brassicales</taxon>
        <taxon>Brassicaceae</taxon>
        <taxon>Arabideae</taxon>
        <taxon>Arabis</taxon>
    </lineage>
</organism>